<keyword evidence="6" id="KW-1185">Reference proteome</keyword>
<dbReference type="GeneID" id="65093249"/>
<dbReference type="InterPro" id="IPR021858">
    <property type="entry name" value="Fun_TF"/>
</dbReference>
<evidence type="ECO:0000256" key="2">
    <source>
        <dbReference type="ARBA" id="ARBA00023242"/>
    </source>
</evidence>
<dbReference type="EMBL" id="FCQH01000007">
    <property type="protein sequence ID" value="CVK96114.1"/>
    <property type="molecule type" value="Genomic_DNA"/>
</dbReference>
<dbReference type="GO" id="GO:0005634">
    <property type="term" value="C:nucleus"/>
    <property type="evidence" value="ECO:0007669"/>
    <property type="project" value="UniProtKB-SubCell"/>
</dbReference>
<dbReference type="GO" id="GO:0000981">
    <property type="term" value="F:DNA-binding transcription factor activity, RNA polymerase II-specific"/>
    <property type="evidence" value="ECO:0007669"/>
    <property type="project" value="InterPro"/>
</dbReference>
<evidence type="ECO:0000313" key="5">
    <source>
        <dbReference type="EMBL" id="CVK96114.1"/>
    </source>
</evidence>
<comment type="subcellular location">
    <subcellularLocation>
        <location evidence="1">Nucleus</location>
    </subcellularLocation>
</comment>
<dbReference type="RefSeq" id="XP_041683894.1">
    <property type="nucleotide sequence ID" value="XM_041833541.1"/>
</dbReference>
<dbReference type="SUPFAM" id="SSF57701">
    <property type="entry name" value="Zn2/Cys6 DNA-binding domain"/>
    <property type="match status" value="1"/>
</dbReference>
<dbReference type="InterPro" id="IPR001138">
    <property type="entry name" value="Zn2Cys6_DnaBD"/>
</dbReference>
<dbReference type="CDD" id="cd00067">
    <property type="entry name" value="GAL4"/>
    <property type="match status" value="1"/>
</dbReference>
<comment type="caution">
    <text evidence="5">The sequence shown here is derived from an EMBL/GenBank/DDBJ whole genome shotgun (WGS) entry which is preliminary data.</text>
</comment>
<dbReference type="SMART" id="SM00066">
    <property type="entry name" value="GAL4"/>
    <property type="match status" value="1"/>
</dbReference>
<dbReference type="InterPro" id="IPR036864">
    <property type="entry name" value="Zn2-C6_fun-type_DNA-bd_sf"/>
</dbReference>
<protein>
    <recommendedName>
        <fullName evidence="4">Zn(2)-C6 fungal-type domain-containing protein</fullName>
    </recommendedName>
</protein>
<accession>A0A1L7TBY6</accession>
<dbReference type="AlphaFoldDB" id="A0A1L7TBY6"/>
<dbReference type="VEuPathDB" id="FungiDB:FMAN_14000"/>
<keyword evidence="2" id="KW-0539">Nucleus</keyword>
<dbReference type="Gene3D" id="4.10.240.10">
    <property type="entry name" value="Zn(2)-C6 fungal-type DNA-binding domain"/>
    <property type="match status" value="1"/>
</dbReference>
<dbReference type="PROSITE" id="PS50048">
    <property type="entry name" value="ZN2_CY6_FUNGAL_2"/>
    <property type="match status" value="1"/>
</dbReference>
<dbReference type="GO" id="GO:0045944">
    <property type="term" value="P:positive regulation of transcription by RNA polymerase II"/>
    <property type="evidence" value="ECO:0007669"/>
    <property type="project" value="TreeGrafter"/>
</dbReference>
<sequence>MRRKSKTFTGCWTCRARRVKCDEVQPVCNRCTKARRICEGYGVRLTWTSDEKDIPFRVLIDLDTDAIEISPDDLDDMIHKCGYTEASHETQTFGPFSVFSVGQSTDLEPSEPRHLDTKEGQEDQRLEGEIATGNPYTPSSNESLIETCQPSSLESSNETLSDVSIFDNFTHQAARWSHDYVDGNDDLVLDDLLSAEWFFGPSSFKLESQVPLWAELDVFPFEMENDFTSAVEIPREGYSSSDHSKFSDIPFSCWHEVPSPQTSLNPISMSQQQTELIHHWLVHMCRNMVPIDTLDNPYRGTYLRLASEGVNGASKSHIAVLHGVCAAAAHNINTLRNDKTNTQPAWNTQVALQNLQESISQPKDMDHASVLAAIAMCIMQDTMTGHPRGWRTHIQAALRIIVQEKLYQGLDPGSELHVVVLQCLCLVALGDVDMQYDLADMVSQLPTTEDYVSKHHSVTKDVVGIISRINILSKQDTARDLALIDQLELQIYLQAIPTTQNNRFHSEKVNFINQHYASVWHYATIIHFQRRIRHKPAEQLRDLVSEALAHLEAAEYVATDLDGCIALWPCMVIATECYDEEHKMRALSWFKKKDRHAFANVSLASIICLEYWKWRDRNPSWALTTSWQDFVAGTEYDVVPV</sequence>
<gene>
    <name evidence="5" type="ORF">FMAN_14000</name>
</gene>
<dbReference type="Pfam" id="PF11951">
    <property type="entry name" value="Fungal_trans_2"/>
    <property type="match status" value="1"/>
</dbReference>
<organism evidence="5 6">
    <name type="scientific">Fusarium mangiferae</name>
    <name type="common">Mango malformation disease fungus</name>
    <dbReference type="NCBI Taxonomy" id="192010"/>
    <lineage>
        <taxon>Eukaryota</taxon>
        <taxon>Fungi</taxon>
        <taxon>Dikarya</taxon>
        <taxon>Ascomycota</taxon>
        <taxon>Pezizomycotina</taxon>
        <taxon>Sordariomycetes</taxon>
        <taxon>Hypocreomycetidae</taxon>
        <taxon>Hypocreales</taxon>
        <taxon>Nectriaceae</taxon>
        <taxon>Fusarium</taxon>
        <taxon>Fusarium fujikuroi species complex</taxon>
    </lineage>
</organism>
<feature type="domain" description="Zn(2)-C6 fungal-type" evidence="4">
    <location>
        <begin position="10"/>
        <end position="38"/>
    </location>
</feature>
<proteinExistence type="predicted"/>
<dbReference type="PANTHER" id="PTHR37534">
    <property type="entry name" value="TRANSCRIPTIONAL ACTIVATOR PROTEIN UGA3"/>
    <property type="match status" value="1"/>
</dbReference>
<reference evidence="6" key="1">
    <citation type="journal article" date="2016" name="Genome Biol. Evol.">
        <title>Comparative 'omics' of the Fusarium fujikuroi species complex highlights differences in genetic potential and metabolite synthesis.</title>
        <authorList>
            <person name="Niehaus E.-M."/>
            <person name="Muensterkoetter M."/>
            <person name="Proctor R.H."/>
            <person name="Brown D.W."/>
            <person name="Sharon A."/>
            <person name="Idan Y."/>
            <person name="Oren-Young L."/>
            <person name="Sieber C.M."/>
            <person name="Novak O."/>
            <person name="Pencik A."/>
            <person name="Tarkowska D."/>
            <person name="Hromadova K."/>
            <person name="Freeman S."/>
            <person name="Maymon M."/>
            <person name="Elazar M."/>
            <person name="Youssef S.A."/>
            <person name="El-Shabrawy E.S.M."/>
            <person name="Shalaby A.B.A."/>
            <person name="Houterman P."/>
            <person name="Brock N.L."/>
            <person name="Burkhardt I."/>
            <person name="Tsavkelova E.A."/>
            <person name="Dickschat J.S."/>
            <person name="Galuszka P."/>
            <person name="Gueldener U."/>
            <person name="Tudzynski B."/>
        </authorList>
    </citation>
    <scope>NUCLEOTIDE SEQUENCE [LARGE SCALE GENOMIC DNA]</scope>
    <source>
        <strain evidence="6">MRC7560</strain>
    </source>
</reference>
<dbReference type="GO" id="GO:0008270">
    <property type="term" value="F:zinc ion binding"/>
    <property type="evidence" value="ECO:0007669"/>
    <property type="project" value="InterPro"/>
</dbReference>
<dbReference type="GO" id="GO:0000976">
    <property type="term" value="F:transcription cis-regulatory region binding"/>
    <property type="evidence" value="ECO:0007669"/>
    <property type="project" value="TreeGrafter"/>
</dbReference>
<evidence type="ECO:0000313" key="6">
    <source>
        <dbReference type="Proteomes" id="UP000184255"/>
    </source>
</evidence>
<dbReference type="Pfam" id="PF00172">
    <property type="entry name" value="Zn_clus"/>
    <property type="match status" value="1"/>
</dbReference>
<feature type="compositionally biased region" description="Basic and acidic residues" evidence="3">
    <location>
        <begin position="110"/>
        <end position="128"/>
    </location>
</feature>
<dbReference type="PROSITE" id="PS00463">
    <property type="entry name" value="ZN2_CY6_FUNGAL_1"/>
    <property type="match status" value="1"/>
</dbReference>
<dbReference type="Proteomes" id="UP000184255">
    <property type="component" value="Unassembled WGS sequence"/>
</dbReference>
<name>A0A1L7TBY6_FUSMA</name>
<feature type="region of interest" description="Disordered" evidence="3">
    <location>
        <begin position="103"/>
        <end position="142"/>
    </location>
</feature>
<evidence type="ECO:0000256" key="1">
    <source>
        <dbReference type="ARBA" id="ARBA00004123"/>
    </source>
</evidence>
<evidence type="ECO:0000259" key="4">
    <source>
        <dbReference type="PROSITE" id="PS50048"/>
    </source>
</evidence>
<dbReference type="PANTHER" id="PTHR37534:SF7">
    <property type="entry name" value="TRANSCRIPTIONAL ACTIVATOR PROTEIN UGA3"/>
    <property type="match status" value="1"/>
</dbReference>
<evidence type="ECO:0000256" key="3">
    <source>
        <dbReference type="SAM" id="MobiDB-lite"/>
    </source>
</evidence>